<evidence type="ECO:0000313" key="1">
    <source>
        <dbReference type="EMBL" id="SCM69990.1"/>
    </source>
</evidence>
<protein>
    <recommendedName>
        <fullName evidence="2">Phage baseplate assembly protein V</fullName>
    </recommendedName>
</protein>
<dbReference type="RefSeq" id="WP_179981525.1">
    <property type="nucleotide sequence ID" value="NZ_LT608333.1"/>
</dbReference>
<accession>A0A212KXI8</accession>
<dbReference type="Gene3D" id="6.20.150.10">
    <property type="match status" value="1"/>
</dbReference>
<dbReference type="InterPro" id="IPR037026">
    <property type="entry name" value="Vgr_OB-fold_dom_sf"/>
</dbReference>
<dbReference type="Pfam" id="PF18946">
    <property type="entry name" value="Apex"/>
    <property type="match status" value="1"/>
</dbReference>
<dbReference type="InterPro" id="IPR044033">
    <property type="entry name" value="GpV-like_apex"/>
</dbReference>
<dbReference type="AlphaFoldDB" id="A0A212KXI8"/>
<sequence>MGGFDFAALERRVRALEANRGASLRFGKVVGVSGGAAKVQLEDGQGMVSAPLPTLQRRVLKDQEIKLPDDGEPVACLFSGQGLEAGVVLGAVYSQASPDPEQERQLEFSRFSDGTVIFYDREAHKFYADVKGDVDLKTTGTVTVKAEKEILAESMINITLRAPTITLAGLLRCTDKDGKPGSGTLLGDYRIEQGGLDVPDDDVTAGNVSVRQHVHKGVQSGSGNSQEPVGG</sequence>
<gene>
    <name evidence="1" type="ORF">KL86DES1_10113</name>
</gene>
<dbReference type="InterPro" id="IPR013046">
    <property type="entry name" value="GpV/Gp45"/>
</dbReference>
<organism evidence="1">
    <name type="scientific">uncultured Desulfovibrio sp</name>
    <dbReference type="NCBI Taxonomy" id="167968"/>
    <lineage>
        <taxon>Bacteria</taxon>
        <taxon>Pseudomonadati</taxon>
        <taxon>Thermodesulfobacteriota</taxon>
        <taxon>Desulfovibrionia</taxon>
        <taxon>Desulfovibrionales</taxon>
        <taxon>Desulfovibrionaceae</taxon>
        <taxon>Desulfovibrio</taxon>
        <taxon>environmental samples</taxon>
    </lineage>
</organism>
<reference evidence="1" key="1">
    <citation type="submission" date="2016-08" db="EMBL/GenBank/DDBJ databases">
        <authorList>
            <person name="Seilhamer J.J."/>
        </authorList>
    </citation>
    <scope>NUCLEOTIDE SEQUENCE</scope>
    <source>
        <strain evidence="1">86-1</strain>
    </source>
</reference>
<dbReference type="EMBL" id="FMJC01000001">
    <property type="protein sequence ID" value="SCM69990.1"/>
    <property type="molecule type" value="Genomic_DNA"/>
</dbReference>
<name>A0A212KXI8_9BACT</name>
<dbReference type="NCBIfam" id="TIGR01644">
    <property type="entry name" value="phage_P2_V"/>
    <property type="match status" value="1"/>
</dbReference>
<evidence type="ECO:0008006" key="2">
    <source>
        <dbReference type="Google" id="ProtNLM"/>
    </source>
</evidence>
<dbReference type="Gene3D" id="2.40.50.230">
    <property type="entry name" value="Gp5 N-terminal domain"/>
    <property type="match status" value="1"/>
</dbReference>
<proteinExistence type="predicted"/>